<protein>
    <submittedName>
        <fullName evidence="2">Uncharacterized protein</fullName>
    </submittedName>
</protein>
<dbReference type="AlphaFoldDB" id="A0AA88E6N3"/>
<reference evidence="2" key="1">
    <citation type="submission" date="2023-07" db="EMBL/GenBank/DDBJ databases">
        <title>draft genome sequence of fig (Ficus carica).</title>
        <authorList>
            <person name="Takahashi T."/>
            <person name="Nishimura K."/>
        </authorList>
    </citation>
    <scope>NUCLEOTIDE SEQUENCE</scope>
</reference>
<keyword evidence="1" id="KW-0812">Transmembrane</keyword>
<keyword evidence="1" id="KW-0472">Membrane</keyword>
<evidence type="ECO:0000256" key="1">
    <source>
        <dbReference type="SAM" id="Phobius"/>
    </source>
</evidence>
<organism evidence="2 3">
    <name type="scientific">Ficus carica</name>
    <name type="common">Common fig</name>
    <dbReference type="NCBI Taxonomy" id="3494"/>
    <lineage>
        <taxon>Eukaryota</taxon>
        <taxon>Viridiplantae</taxon>
        <taxon>Streptophyta</taxon>
        <taxon>Embryophyta</taxon>
        <taxon>Tracheophyta</taxon>
        <taxon>Spermatophyta</taxon>
        <taxon>Magnoliopsida</taxon>
        <taxon>eudicotyledons</taxon>
        <taxon>Gunneridae</taxon>
        <taxon>Pentapetalae</taxon>
        <taxon>rosids</taxon>
        <taxon>fabids</taxon>
        <taxon>Rosales</taxon>
        <taxon>Moraceae</taxon>
        <taxon>Ficeae</taxon>
        <taxon>Ficus</taxon>
    </lineage>
</organism>
<dbReference type="EMBL" id="BTGU01000207">
    <property type="protein sequence ID" value="GMN65024.1"/>
    <property type="molecule type" value="Genomic_DNA"/>
</dbReference>
<keyword evidence="1" id="KW-1133">Transmembrane helix</keyword>
<gene>
    <name evidence="2" type="ORF">TIFTF001_034103</name>
</gene>
<dbReference type="Proteomes" id="UP001187192">
    <property type="component" value="Unassembled WGS sequence"/>
</dbReference>
<feature type="transmembrane region" description="Helical" evidence="1">
    <location>
        <begin position="12"/>
        <end position="33"/>
    </location>
</feature>
<keyword evidence="3" id="KW-1185">Reference proteome</keyword>
<sequence>MGRCVRVYHRGAGTRLVFAMSFVIGIQFSGSWASGEKVRGCVMGREQASSGFFHNGATNCGVM</sequence>
<evidence type="ECO:0000313" key="2">
    <source>
        <dbReference type="EMBL" id="GMN65024.1"/>
    </source>
</evidence>
<name>A0AA88E6N3_FICCA</name>
<proteinExistence type="predicted"/>
<evidence type="ECO:0000313" key="3">
    <source>
        <dbReference type="Proteomes" id="UP001187192"/>
    </source>
</evidence>
<comment type="caution">
    <text evidence="2">The sequence shown here is derived from an EMBL/GenBank/DDBJ whole genome shotgun (WGS) entry which is preliminary data.</text>
</comment>
<accession>A0AA88E6N3</accession>